<keyword evidence="8 13" id="KW-1133">Transmembrane helix</keyword>
<feature type="transmembrane region" description="Helical" evidence="13">
    <location>
        <begin position="435"/>
        <end position="459"/>
    </location>
</feature>
<comment type="caution">
    <text evidence="17">The sequence shown here is derived from an EMBL/GenBank/DDBJ whole genome shotgun (WGS) entry which is preliminary data.</text>
</comment>
<dbReference type="Proteomes" id="UP000316167">
    <property type="component" value="Unassembled WGS sequence"/>
</dbReference>
<comment type="subcellular location">
    <subcellularLocation>
        <location evidence="1">Cell inner membrane</location>
        <topology evidence="1">Multi-pass membrane protein</topology>
    </subcellularLocation>
    <subcellularLocation>
        <location evidence="13">Cell membrane</location>
        <topology evidence="13">Multi-pass membrane protein</topology>
    </subcellularLocation>
</comment>
<dbReference type="NCBIfam" id="TIGR03593">
    <property type="entry name" value="yidC_nterm"/>
    <property type="match status" value="1"/>
</dbReference>
<keyword evidence="18" id="KW-1185">Reference proteome</keyword>
<evidence type="ECO:0000256" key="2">
    <source>
        <dbReference type="ARBA" id="ARBA00010527"/>
    </source>
</evidence>
<evidence type="ECO:0000256" key="4">
    <source>
        <dbReference type="ARBA" id="ARBA00022448"/>
    </source>
</evidence>
<evidence type="ECO:0000256" key="12">
    <source>
        <dbReference type="ARBA" id="ARBA00033342"/>
    </source>
</evidence>
<evidence type="ECO:0000256" key="8">
    <source>
        <dbReference type="ARBA" id="ARBA00022989"/>
    </source>
</evidence>
<evidence type="ECO:0000313" key="17">
    <source>
        <dbReference type="EMBL" id="TWI84885.1"/>
    </source>
</evidence>
<evidence type="ECO:0000256" key="7">
    <source>
        <dbReference type="ARBA" id="ARBA00022927"/>
    </source>
</evidence>
<dbReference type="Gene3D" id="2.70.98.90">
    <property type="match status" value="1"/>
</dbReference>
<keyword evidence="7 13" id="KW-0653">Protein transport</keyword>
<name>A0A562SU90_9BACT</name>
<dbReference type="GO" id="GO:0051205">
    <property type="term" value="P:protein insertion into membrane"/>
    <property type="evidence" value="ECO:0007669"/>
    <property type="project" value="TreeGrafter"/>
</dbReference>
<dbReference type="InterPro" id="IPR001708">
    <property type="entry name" value="YidC/ALB3/OXA1/COX18"/>
</dbReference>
<dbReference type="HAMAP" id="MF_01810">
    <property type="entry name" value="YidC_type1"/>
    <property type="match status" value="1"/>
</dbReference>
<dbReference type="InterPro" id="IPR028053">
    <property type="entry name" value="Membr_insert_YidC_N"/>
</dbReference>
<evidence type="ECO:0000259" key="15">
    <source>
        <dbReference type="Pfam" id="PF02096"/>
    </source>
</evidence>
<organism evidence="17 18">
    <name type="scientific">Lacibacter cauensis</name>
    <dbReference type="NCBI Taxonomy" id="510947"/>
    <lineage>
        <taxon>Bacteria</taxon>
        <taxon>Pseudomonadati</taxon>
        <taxon>Bacteroidota</taxon>
        <taxon>Chitinophagia</taxon>
        <taxon>Chitinophagales</taxon>
        <taxon>Chitinophagaceae</taxon>
        <taxon>Lacibacter</taxon>
    </lineage>
</organism>
<feature type="domain" description="Membrane insertase YidC/Oxa/ALB C-terminal" evidence="15">
    <location>
        <begin position="374"/>
        <end position="568"/>
    </location>
</feature>
<dbReference type="Pfam" id="PF14849">
    <property type="entry name" value="YidC_periplas"/>
    <property type="match status" value="1"/>
</dbReference>
<dbReference type="GO" id="GO:0032977">
    <property type="term" value="F:membrane insertase activity"/>
    <property type="evidence" value="ECO:0007669"/>
    <property type="project" value="InterPro"/>
</dbReference>
<evidence type="ECO:0000256" key="6">
    <source>
        <dbReference type="ARBA" id="ARBA00022692"/>
    </source>
</evidence>
<dbReference type="PRINTS" id="PR00701">
    <property type="entry name" value="60KDINNERMP"/>
</dbReference>
<evidence type="ECO:0000259" key="16">
    <source>
        <dbReference type="Pfam" id="PF14849"/>
    </source>
</evidence>
<dbReference type="NCBIfam" id="TIGR03592">
    <property type="entry name" value="yidC_oxa1_cterm"/>
    <property type="match status" value="1"/>
</dbReference>
<dbReference type="GO" id="GO:0015031">
    <property type="term" value="P:protein transport"/>
    <property type="evidence" value="ECO:0007669"/>
    <property type="project" value="UniProtKB-KW"/>
</dbReference>
<keyword evidence="4 13" id="KW-0813">Transport</keyword>
<protein>
    <recommendedName>
        <fullName evidence="3 13">Membrane protein insertase YidC</fullName>
    </recommendedName>
    <alternativeName>
        <fullName evidence="12 13">Foldase YidC</fullName>
    </alternativeName>
    <alternativeName>
        <fullName evidence="11 13">Membrane integrase YidC</fullName>
    </alternativeName>
    <alternativeName>
        <fullName evidence="13">Membrane protein YidC</fullName>
    </alternativeName>
</protein>
<dbReference type="InterPro" id="IPR038221">
    <property type="entry name" value="YidC_periplasmic_sf"/>
</dbReference>
<dbReference type="InterPro" id="IPR019998">
    <property type="entry name" value="Membr_insert_YidC"/>
</dbReference>
<keyword evidence="9 13" id="KW-0472">Membrane</keyword>
<evidence type="ECO:0000256" key="13">
    <source>
        <dbReference type="HAMAP-Rule" id="MF_01810"/>
    </source>
</evidence>
<feature type="domain" description="Membrane insertase YidC N-terminal" evidence="16">
    <location>
        <begin position="90"/>
        <end position="350"/>
    </location>
</feature>
<dbReference type="RefSeq" id="WP_144883332.1">
    <property type="nucleotide sequence ID" value="NZ_VLLE01000002.1"/>
</dbReference>
<comment type="function">
    <text evidence="13">Required for the insertion and/or proper folding and/or complex formation of integral membrane proteins into the membrane. Involved in integration of membrane proteins that insert both dependently and independently of the Sec translocase complex, as well as at least some lipoproteins. Aids folding of multispanning membrane proteins.</text>
</comment>
<dbReference type="PANTHER" id="PTHR12428:SF65">
    <property type="entry name" value="CYTOCHROME C OXIDASE ASSEMBLY PROTEIN COX18, MITOCHONDRIAL"/>
    <property type="match status" value="1"/>
</dbReference>
<reference evidence="17 18" key="1">
    <citation type="journal article" date="2015" name="Stand. Genomic Sci.">
        <title>Genomic Encyclopedia of Bacterial and Archaeal Type Strains, Phase III: the genomes of soil and plant-associated and newly described type strains.</title>
        <authorList>
            <person name="Whitman W.B."/>
            <person name="Woyke T."/>
            <person name="Klenk H.P."/>
            <person name="Zhou Y."/>
            <person name="Lilburn T.G."/>
            <person name="Beck B.J."/>
            <person name="De Vos P."/>
            <person name="Vandamme P."/>
            <person name="Eisen J.A."/>
            <person name="Garrity G."/>
            <person name="Hugenholtz P."/>
            <person name="Kyrpides N.C."/>
        </authorList>
    </citation>
    <scope>NUCLEOTIDE SEQUENCE [LARGE SCALE GENOMIC DNA]</scope>
    <source>
        <strain evidence="17 18">CGMCC 1.7271</strain>
    </source>
</reference>
<dbReference type="NCBIfam" id="NF002356">
    <property type="entry name" value="PRK01318.2-3"/>
    <property type="match status" value="1"/>
</dbReference>
<dbReference type="CDD" id="cd20070">
    <property type="entry name" value="5TM_YidC_Alb3"/>
    <property type="match status" value="1"/>
</dbReference>
<feature type="transmembrane region" description="Helical" evidence="13">
    <location>
        <begin position="370"/>
        <end position="393"/>
    </location>
</feature>
<keyword evidence="5 13" id="KW-1003">Cell membrane</keyword>
<sequence>MNFDRNTIIGFVAMMVLLFGYIFFTQRQQGALEADKKRIADSIAQIEAVKRKAAEEKAKALAAQKPADTAAQAPIAADEFQTGGAEQITVVENEVMKVSFTSKGGYPKSIELKNYKRFDGKQVLLGGNTHQLVYQVNAGTNKSAKTSDLQFAAGAITTTADGQAITFSVANAAGQAIEHTYKIKNNSYLIDWTVQLKGAEKLLTQGILNLNWDITANQQEKDLKYEKGQSNIGYVEDGDYDFTAAGTGDSKKFGDKTKWIGVKQQFFNTSLVAVNNFAAAETNWTVPGKEEDSLHKVMDVKSTLRFNLAGVSAATIPMQLYFGPNDYHILKSFDNKLESHVQLGYGIFAFVKYINRFVVMPVFDFFNKNIGSMGIVILLLTFFIRLIISPLTYTSYLSGAKMKVLRPEIEELKKKYGSDQQAMSMEQMKLFRQAGVNPLGGCIPAVLQIPIFFALYSFFNSNIALRGETFLWAKDLSAYDTIANLPFTIPFYGDHVSLFTITATITSLLISVYNQSMTPTQDNPVMKYMIYFFPIMLLFIFNSLPSALTWYYTVSNVVTLGLQLIIQKFIINEEKLHAKLQENKKKPVSKSKWQERLEQMQASNQKLQDMQKKTQNKK</sequence>
<dbReference type="Pfam" id="PF02096">
    <property type="entry name" value="60KD_IMP"/>
    <property type="match status" value="1"/>
</dbReference>
<feature type="transmembrane region" description="Helical" evidence="13">
    <location>
        <begin position="525"/>
        <end position="544"/>
    </location>
</feature>
<feature type="coiled-coil region" evidence="14">
    <location>
        <begin position="590"/>
        <end position="617"/>
    </location>
</feature>
<evidence type="ECO:0000256" key="10">
    <source>
        <dbReference type="ARBA" id="ARBA00023186"/>
    </source>
</evidence>
<accession>A0A562SU90</accession>
<feature type="transmembrane region" description="Helical" evidence="13">
    <location>
        <begin position="6"/>
        <end position="24"/>
    </location>
</feature>
<evidence type="ECO:0000256" key="1">
    <source>
        <dbReference type="ARBA" id="ARBA00004429"/>
    </source>
</evidence>
<dbReference type="PANTHER" id="PTHR12428">
    <property type="entry name" value="OXA1"/>
    <property type="match status" value="1"/>
</dbReference>
<dbReference type="CDD" id="cd19961">
    <property type="entry name" value="EcYidC-like_peri"/>
    <property type="match status" value="1"/>
</dbReference>
<evidence type="ECO:0000256" key="11">
    <source>
        <dbReference type="ARBA" id="ARBA00033245"/>
    </source>
</evidence>
<evidence type="ECO:0000256" key="9">
    <source>
        <dbReference type="ARBA" id="ARBA00023136"/>
    </source>
</evidence>
<dbReference type="OrthoDB" id="9780552at2"/>
<gene>
    <name evidence="13" type="primary">yidC</name>
    <name evidence="17" type="ORF">IQ13_0038</name>
</gene>
<comment type="subunit">
    <text evidence="13">Interacts with the Sec translocase complex via SecD. Specifically interacts with transmembrane segments of nascent integral membrane proteins during membrane integration.</text>
</comment>
<dbReference type="InterPro" id="IPR028055">
    <property type="entry name" value="YidC/Oxa/ALB_C"/>
</dbReference>
<dbReference type="InterPro" id="IPR047196">
    <property type="entry name" value="YidC_ALB_C"/>
</dbReference>
<dbReference type="GO" id="GO:0005886">
    <property type="term" value="C:plasma membrane"/>
    <property type="evidence" value="ECO:0007669"/>
    <property type="project" value="UniProtKB-SubCell"/>
</dbReference>
<comment type="similarity">
    <text evidence="2 13">Belongs to the OXA1/ALB3/YidC family. Type 1 subfamily.</text>
</comment>
<keyword evidence="10 13" id="KW-0143">Chaperone</keyword>
<dbReference type="EMBL" id="VLLE01000002">
    <property type="protein sequence ID" value="TWI84885.1"/>
    <property type="molecule type" value="Genomic_DNA"/>
</dbReference>
<proteinExistence type="inferred from homology"/>
<evidence type="ECO:0000256" key="3">
    <source>
        <dbReference type="ARBA" id="ARBA00015325"/>
    </source>
</evidence>
<keyword evidence="14" id="KW-0175">Coiled coil</keyword>
<evidence type="ECO:0000256" key="5">
    <source>
        <dbReference type="ARBA" id="ARBA00022475"/>
    </source>
</evidence>
<feature type="transmembrane region" description="Helical" evidence="13">
    <location>
        <begin position="495"/>
        <end position="513"/>
    </location>
</feature>
<evidence type="ECO:0000313" key="18">
    <source>
        <dbReference type="Proteomes" id="UP000316167"/>
    </source>
</evidence>
<keyword evidence="6 13" id="KW-0812">Transmembrane</keyword>
<dbReference type="AlphaFoldDB" id="A0A562SU90"/>
<evidence type="ECO:0000256" key="14">
    <source>
        <dbReference type="SAM" id="Coils"/>
    </source>
</evidence>